<evidence type="ECO:0000313" key="1">
    <source>
        <dbReference type="EMBL" id="KAL1553432.1"/>
    </source>
</evidence>
<dbReference type="Proteomes" id="UP001567538">
    <property type="component" value="Unassembled WGS sequence"/>
</dbReference>
<comment type="caution">
    <text evidence="1">The sequence shown here is derived from an EMBL/GenBank/DDBJ whole genome shotgun (WGS) entry which is preliminary data.</text>
</comment>
<reference evidence="1 2" key="1">
    <citation type="submission" date="2024-06" db="EMBL/GenBank/DDBJ databases">
        <title>A chromosome level genome sequence of Diviner's sage (Salvia divinorum).</title>
        <authorList>
            <person name="Ford S.A."/>
            <person name="Ro D.-K."/>
            <person name="Ness R.W."/>
            <person name="Phillips M.A."/>
        </authorList>
    </citation>
    <scope>NUCLEOTIDE SEQUENCE [LARGE SCALE GENOMIC DNA]</scope>
    <source>
        <strain evidence="1">SAF-2024a</strain>
        <tissue evidence="1">Leaf</tissue>
    </source>
</reference>
<sequence>MVAAKASSIVFESQGEAEIHEGEEAQRKIECHSTRDQVLVPEARRFAGADVAIDAFADVGGNSIQLAKV</sequence>
<protein>
    <submittedName>
        <fullName evidence="1">Trimethylguanosine synthase-like isoform X1</fullName>
    </submittedName>
</protein>
<keyword evidence="2" id="KW-1185">Reference proteome</keyword>
<proteinExistence type="predicted"/>
<evidence type="ECO:0000313" key="2">
    <source>
        <dbReference type="Proteomes" id="UP001567538"/>
    </source>
</evidence>
<name>A0ABD1HAG8_SALDI</name>
<accession>A0ABD1HAG8</accession>
<organism evidence="1 2">
    <name type="scientific">Salvia divinorum</name>
    <name type="common">Maria pastora</name>
    <name type="synonym">Diviner's sage</name>
    <dbReference type="NCBI Taxonomy" id="28513"/>
    <lineage>
        <taxon>Eukaryota</taxon>
        <taxon>Viridiplantae</taxon>
        <taxon>Streptophyta</taxon>
        <taxon>Embryophyta</taxon>
        <taxon>Tracheophyta</taxon>
        <taxon>Spermatophyta</taxon>
        <taxon>Magnoliopsida</taxon>
        <taxon>eudicotyledons</taxon>
        <taxon>Gunneridae</taxon>
        <taxon>Pentapetalae</taxon>
        <taxon>asterids</taxon>
        <taxon>lamiids</taxon>
        <taxon>Lamiales</taxon>
        <taxon>Lamiaceae</taxon>
        <taxon>Nepetoideae</taxon>
        <taxon>Mentheae</taxon>
        <taxon>Salviinae</taxon>
        <taxon>Salvia</taxon>
        <taxon>Salvia subgen. Calosphace</taxon>
    </lineage>
</organism>
<gene>
    <name evidence="1" type="ORF">AAHA92_14110</name>
</gene>
<dbReference type="AlphaFoldDB" id="A0ABD1HAG8"/>
<dbReference type="EMBL" id="JBEAFC010000006">
    <property type="protein sequence ID" value="KAL1553432.1"/>
    <property type="molecule type" value="Genomic_DNA"/>
</dbReference>